<dbReference type="Proteomes" id="UP001219525">
    <property type="component" value="Unassembled WGS sequence"/>
</dbReference>
<sequence>MGPVSSRGTPVAAKRPGDYGLEVSVTSVAYLTSDERPGVLYCAVMFDMELKNFERFNSSEIPFRAQLATSQADTTPHLATNATPNRPSPSNFDIAFIYPSREEIVRLGTQKVKSTKHGTPDISMSPPIVGEISFSGIGKDSEEEGLKVEILRRHGLTPAPEINNTALPLHWNFFNDSKGSYPSIHTIIVLVSCTGTAGERPPVFSFKLTLLSSFKVKAQGKPYVSMFRKPDGWTFSIDGNYEPDRLDRMLKAYRDRQDYFKNITLEKLAENLHTR</sequence>
<comment type="caution">
    <text evidence="1">The sequence shown here is derived from an EMBL/GenBank/DDBJ whole genome shotgun (WGS) entry which is preliminary data.</text>
</comment>
<keyword evidence="2" id="KW-1185">Reference proteome</keyword>
<gene>
    <name evidence="1" type="ORF">GGX14DRAFT_653642</name>
</gene>
<proteinExistence type="predicted"/>
<evidence type="ECO:0000313" key="1">
    <source>
        <dbReference type="EMBL" id="KAJ7202557.1"/>
    </source>
</evidence>
<evidence type="ECO:0000313" key="2">
    <source>
        <dbReference type="Proteomes" id="UP001219525"/>
    </source>
</evidence>
<name>A0AAD6YAL8_9AGAR</name>
<accession>A0AAD6YAL8</accession>
<dbReference type="EMBL" id="JARJCW010000054">
    <property type="protein sequence ID" value="KAJ7202557.1"/>
    <property type="molecule type" value="Genomic_DNA"/>
</dbReference>
<organism evidence="1 2">
    <name type="scientific">Mycena pura</name>
    <dbReference type="NCBI Taxonomy" id="153505"/>
    <lineage>
        <taxon>Eukaryota</taxon>
        <taxon>Fungi</taxon>
        <taxon>Dikarya</taxon>
        <taxon>Basidiomycota</taxon>
        <taxon>Agaricomycotina</taxon>
        <taxon>Agaricomycetes</taxon>
        <taxon>Agaricomycetidae</taxon>
        <taxon>Agaricales</taxon>
        <taxon>Marasmiineae</taxon>
        <taxon>Mycenaceae</taxon>
        <taxon>Mycena</taxon>
    </lineage>
</organism>
<protein>
    <submittedName>
        <fullName evidence="1">Uncharacterized protein</fullName>
    </submittedName>
</protein>
<reference evidence="1" key="1">
    <citation type="submission" date="2023-03" db="EMBL/GenBank/DDBJ databases">
        <title>Massive genome expansion in bonnet fungi (Mycena s.s.) driven by repeated elements and novel gene families across ecological guilds.</title>
        <authorList>
            <consortium name="Lawrence Berkeley National Laboratory"/>
            <person name="Harder C.B."/>
            <person name="Miyauchi S."/>
            <person name="Viragh M."/>
            <person name="Kuo A."/>
            <person name="Thoen E."/>
            <person name="Andreopoulos B."/>
            <person name="Lu D."/>
            <person name="Skrede I."/>
            <person name="Drula E."/>
            <person name="Henrissat B."/>
            <person name="Morin E."/>
            <person name="Kohler A."/>
            <person name="Barry K."/>
            <person name="LaButti K."/>
            <person name="Morin E."/>
            <person name="Salamov A."/>
            <person name="Lipzen A."/>
            <person name="Mereny Z."/>
            <person name="Hegedus B."/>
            <person name="Baldrian P."/>
            <person name="Stursova M."/>
            <person name="Weitz H."/>
            <person name="Taylor A."/>
            <person name="Grigoriev I.V."/>
            <person name="Nagy L.G."/>
            <person name="Martin F."/>
            <person name="Kauserud H."/>
        </authorList>
    </citation>
    <scope>NUCLEOTIDE SEQUENCE</scope>
    <source>
        <strain evidence="1">9144</strain>
    </source>
</reference>
<dbReference type="AlphaFoldDB" id="A0AAD6YAL8"/>